<evidence type="ECO:0000256" key="1">
    <source>
        <dbReference type="SAM" id="SignalP"/>
    </source>
</evidence>
<sequence>MFKIHSNKIGNTMKSSIILFLAFLLLENNITPAITGKTFKKGITFLKERNKYFLDSTTQEENKIEKQLEDGKDNLIQNFKDENIWQLERTDEINEVFQTEATQVKNLTINGAELLGLVSGLEADLLMDKLALQMRNMPQITNHLKKILLNPRKATNLTGLCIDLMESWQNKVLHNLLTIKKSLTDRVAKVFDFILGNNPDISDLDVWGDVSRNNLIVSAKKDVSEMMTNGERRIQRMLTCITKRISELIDGISTKVKDIFLFIKNKLKELAGAAMLKVKNAILLSIRIMAEIMAGLVKKTSEIIKESSTAVNNFLAFIWEIMDEIKNWSDQEMNKINTTPKVMIPRNMF</sequence>
<feature type="chain" id="PRO_5008581170" evidence="1">
    <location>
        <begin position="36"/>
        <end position="349"/>
    </location>
</feature>
<evidence type="ECO:0000313" key="2">
    <source>
        <dbReference type="EMBL" id="JAS23439.1"/>
    </source>
</evidence>
<organism evidence="2">
    <name type="scientific">Clastoptera arizonana</name>
    <name type="common">Arizona spittle bug</name>
    <dbReference type="NCBI Taxonomy" id="38151"/>
    <lineage>
        <taxon>Eukaryota</taxon>
        <taxon>Metazoa</taxon>
        <taxon>Ecdysozoa</taxon>
        <taxon>Arthropoda</taxon>
        <taxon>Hexapoda</taxon>
        <taxon>Insecta</taxon>
        <taxon>Pterygota</taxon>
        <taxon>Neoptera</taxon>
        <taxon>Paraneoptera</taxon>
        <taxon>Hemiptera</taxon>
        <taxon>Auchenorrhyncha</taxon>
        <taxon>Cercopoidea</taxon>
        <taxon>Clastopteridae</taxon>
        <taxon>Clastoptera</taxon>
    </lineage>
</organism>
<proteinExistence type="predicted"/>
<protein>
    <submittedName>
        <fullName evidence="2">Uncharacterized protein</fullName>
    </submittedName>
</protein>
<name>A0A1B6DCP6_9HEMI</name>
<gene>
    <name evidence="2" type="ORF">g.15297</name>
</gene>
<keyword evidence="1" id="KW-0732">Signal</keyword>
<accession>A0A1B6DCP6</accession>
<feature type="signal peptide" evidence="1">
    <location>
        <begin position="1"/>
        <end position="35"/>
    </location>
</feature>
<dbReference type="AlphaFoldDB" id="A0A1B6DCP6"/>
<dbReference type="EMBL" id="GEDC01013859">
    <property type="protein sequence ID" value="JAS23439.1"/>
    <property type="molecule type" value="Transcribed_RNA"/>
</dbReference>
<reference evidence="2" key="1">
    <citation type="submission" date="2015-12" db="EMBL/GenBank/DDBJ databases">
        <title>De novo transcriptome assembly of four potential Pierce s Disease insect vectors from Arizona vineyards.</title>
        <authorList>
            <person name="Tassone E.E."/>
        </authorList>
    </citation>
    <scope>NUCLEOTIDE SEQUENCE</scope>
</reference>